<evidence type="ECO:0000313" key="13">
    <source>
        <dbReference type="Proteomes" id="UP000557688"/>
    </source>
</evidence>
<feature type="binding site" evidence="9">
    <location>
        <position position="50"/>
    </location>
    <ligand>
        <name>Zn(2+)</name>
        <dbReference type="ChEBI" id="CHEBI:29105"/>
    </ligand>
</feature>
<dbReference type="GO" id="GO:0004089">
    <property type="term" value="F:carbonate dehydratase activity"/>
    <property type="evidence" value="ECO:0007669"/>
    <property type="project" value="UniProtKB-UniRule"/>
</dbReference>
<dbReference type="SMART" id="SM00947">
    <property type="entry name" value="Pro_CA"/>
    <property type="match status" value="1"/>
</dbReference>
<dbReference type="PROSITE" id="PS00705">
    <property type="entry name" value="PROK_CO2_ANHYDRASE_2"/>
    <property type="match status" value="1"/>
</dbReference>
<dbReference type="PANTHER" id="PTHR11002">
    <property type="entry name" value="CARBONIC ANHYDRASE"/>
    <property type="match status" value="1"/>
</dbReference>
<dbReference type="EMBL" id="JACHXV010000021">
    <property type="protein sequence ID" value="MBB3175196.1"/>
    <property type="molecule type" value="Genomic_DNA"/>
</dbReference>
<evidence type="ECO:0000313" key="12">
    <source>
        <dbReference type="EMBL" id="NVN30223.1"/>
    </source>
</evidence>
<dbReference type="Proteomes" id="UP000565205">
    <property type="component" value="Unassembled WGS sequence"/>
</dbReference>
<keyword evidence="5 9" id="KW-0862">Zinc</keyword>
<reference evidence="12 14" key="1">
    <citation type="submission" date="2020-06" db="EMBL/GenBank/DDBJ databases">
        <title>Description of novel acetic acid bacteria.</title>
        <authorList>
            <person name="Sombolestani A."/>
        </authorList>
    </citation>
    <scope>NUCLEOTIDE SEQUENCE [LARGE SCALE GENOMIC DNA]</scope>
    <source>
        <strain evidence="12 14">LMG 26838</strain>
    </source>
</reference>
<dbReference type="FunFam" id="3.40.1050.10:FF:000003">
    <property type="entry name" value="Carbonic anhydrase"/>
    <property type="match status" value="1"/>
</dbReference>
<dbReference type="RefSeq" id="WP_176623578.1">
    <property type="nucleotide sequence ID" value="NZ_JABXXQ010000119.1"/>
</dbReference>
<evidence type="ECO:0000256" key="10">
    <source>
        <dbReference type="RuleBase" id="RU003956"/>
    </source>
</evidence>
<comment type="cofactor">
    <cofactor evidence="9">
        <name>Zn(2+)</name>
        <dbReference type="ChEBI" id="CHEBI:29105"/>
    </cofactor>
    <text evidence="9">Binds 1 zinc ion per subunit.</text>
</comment>
<gene>
    <name evidence="11" type="ORF">FHR90_003050</name>
    <name evidence="12" type="ORF">HUK83_07740</name>
</gene>
<evidence type="ECO:0000256" key="6">
    <source>
        <dbReference type="ARBA" id="ARBA00023239"/>
    </source>
</evidence>
<dbReference type="CDD" id="cd00884">
    <property type="entry name" value="beta_CA_cladeB"/>
    <property type="match status" value="1"/>
</dbReference>
<evidence type="ECO:0000256" key="8">
    <source>
        <dbReference type="ARBA" id="ARBA00048348"/>
    </source>
</evidence>
<dbReference type="PANTHER" id="PTHR11002:SF76">
    <property type="entry name" value="CARBONIC ANHYDRASE"/>
    <property type="match status" value="1"/>
</dbReference>
<evidence type="ECO:0000256" key="9">
    <source>
        <dbReference type="PIRSR" id="PIRSR601765-1"/>
    </source>
</evidence>
<comment type="similarity">
    <text evidence="1 10">Belongs to the beta-class carbonic anhydrase family.</text>
</comment>
<comment type="function">
    <text evidence="10">Reversible hydration of carbon dioxide.</text>
</comment>
<dbReference type="InterPro" id="IPR036874">
    <property type="entry name" value="Carbonic_anhydrase_sf"/>
</dbReference>
<organism evidence="11 13">
    <name type="scientific">Endobacter medicaginis</name>
    <dbReference type="NCBI Taxonomy" id="1181271"/>
    <lineage>
        <taxon>Bacteria</taxon>
        <taxon>Pseudomonadati</taxon>
        <taxon>Pseudomonadota</taxon>
        <taxon>Alphaproteobacteria</taxon>
        <taxon>Acetobacterales</taxon>
        <taxon>Acetobacteraceae</taxon>
        <taxon>Endobacter</taxon>
    </lineage>
</organism>
<protein>
    <recommendedName>
        <fullName evidence="3 10">Carbonic anhydrase</fullName>
        <ecNumber evidence="2 10">4.2.1.1</ecNumber>
    </recommendedName>
    <alternativeName>
        <fullName evidence="7 10">Carbonate dehydratase</fullName>
    </alternativeName>
</protein>
<evidence type="ECO:0000256" key="7">
    <source>
        <dbReference type="ARBA" id="ARBA00031969"/>
    </source>
</evidence>
<name>A0A839UZI5_9PROT</name>
<comment type="catalytic activity">
    <reaction evidence="8 10">
        <text>hydrogencarbonate + H(+) = CO2 + H2O</text>
        <dbReference type="Rhea" id="RHEA:10748"/>
        <dbReference type="ChEBI" id="CHEBI:15377"/>
        <dbReference type="ChEBI" id="CHEBI:15378"/>
        <dbReference type="ChEBI" id="CHEBI:16526"/>
        <dbReference type="ChEBI" id="CHEBI:17544"/>
        <dbReference type="EC" id="4.2.1.1"/>
    </reaction>
</comment>
<evidence type="ECO:0000256" key="4">
    <source>
        <dbReference type="ARBA" id="ARBA00022723"/>
    </source>
</evidence>
<evidence type="ECO:0000256" key="1">
    <source>
        <dbReference type="ARBA" id="ARBA00006217"/>
    </source>
</evidence>
<dbReference type="SUPFAM" id="SSF53056">
    <property type="entry name" value="beta-carbonic anhydrase, cab"/>
    <property type="match status" value="1"/>
</dbReference>
<keyword evidence="13" id="KW-1185">Reference proteome</keyword>
<dbReference type="AlphaFoldDB" id="A0A839UZI5"/>
<dbReference type="Pfam" id="PF00484">
    <property type="entry name" value="Pro_CA"/>
    <property type="match status" value="1"/>
</dbReference>
<keyword evidence="4 9" id="KW-0479">Metal-binding</keyword>
<accession>A0A839UZI5</accession>
<dbReference type="Gene3D" id="3.40.1050.10">
    <property type="entry name" value="Carbonic anhydrase"/>
    <property type="match status" value="1"/>
</dbReference>
<feature type="binding site" evidence="9">
    <location>
        <position position="52"/>
    </location>
    <ligand>
        <name>Zn(2+)</name>
        <dbReference type="ChEBI" id="CHEBI:29105"/>
    </ligand>
</feature>
<evidence type="ECO:0000256" key="2">
    <source>
        <dbReference type="ARBA" id="ARBA00012925"/>
    </source>
</evidence>
<sequence length="230" mass="24799">MTQDATSAPQSILQLLQGVKTFSTTVFHENKELFAGLASSQSPHTLFITCADSRVSPEMITQSEPGDLFVLRNIGNIVPGYGEMLGGVSSAIEYAVSALGVKQIIICGHSDCGAMKALLDPGKYKVETMPTVASWLRNAQTARAVAEAVGPNEPNERVQHATEQNVLLQLAHLRTHPAVAAKLATGKLVVQGWFYHIPTGTITVFDENTQEAMPLDKAIARFQERVAETV</sequence>
<evidence type="ECO:0000256" key="3">
    <source>
        <dbReference type="ARBA" id="ARBA00014628"/>
    </source>
</evidence>
<evidence type="ECO:0000313" key="14">
    <source>
        <dbReference type="Proteomes" id="UP000565205"/>
    </source>
</evidence>
<dbReference type="InterPro" id="IPR015892">
    <property type="entry name" value="Carbonic_anhydrase_CS"/>
</dbReference>
<evidence type="ECO:0000313" key="11">
    <source>
        <dbReference type="EMBL" id="MBB3175196.1"/>
    </source>
</evidence>
<dbReference type="PROSITE" id="PS00704">
    <property type="entry name" value="PROK_CO2_ANHYDRASE_1"/>
    <property type="match status" value="1"/>
</dbReference>
<dbReference type="InterPro" id="IPR001765">
    <property type="entry name" value="Carbonic_anhydrase"/>
</dbReference>
<dbReference type="Proteomes" id="UP000557688">
    <property type="component" value="Unassembled WGS sequence"/>
</dbReference>
<reference evidence="11 13" key="2">
    <citation type="submission" date="2020-08" db="EMBL/GenBank/DDBJ databases">
        <title>Genomic Encyclopedia of Type Strains, Phase III (KMG-III): the genomes of soil and plant-associated and newly described type strains.</title>
        <authorList>
            <person name="Whitman W."/>
        </authorList>
    </citation>
    <scope>NUCLEOTIDE SEQUENCE [LARGE SCALE GENOMIC DNA]</scope>
    <source>
        <strain evidence="11 13">CECT 8088</strain>
    </source>
</reference>
<evidence type="ECO:0000256" key="5">
    <source>
        <dbReference type="ARBA" id="ARBA00022833"/>
    </source>
</evidence>
<dbReference type="EC" id="4.2.1.1" evidence="2 10"/>
<feature type="binding site" evidence="9">
    <location>
        <position position="112"/>
    </location>
    <ligand>
        <name>Zn(2+)</name>
        <dbReference type="ChEBI" id="CHEBI:29105"/>
    </ligand>
</feature>
<comment type="caution">
    <text evidence="11">The sequence shown here is derived from an EMBL/GenBank/DDBJ whole genome shotgun (WGS) entry which is preliminary data.</text>
</comment>
<proteinExistence type="inferred from homology"/>
<keyword evidence="6 10" id="KW-0456">Lyase</keyword>
<dbReference type="GO" id="GO:0015976">
    <property type="term" value="P:carbon utilization"/>
    <property type="evidence" value="ECO:0007669"/>
    <property type="project" value="InterPro"/>
</dbReference>
<dbReference type="GO" id="GO:0008270">
    <property type="term" value="F:zinc ion binding"/>
    <property type="evidence" value="ECO:0007669"/>
    <property type="project" value="UniProtKB-UniRule"/>
</dbReference>
<feature type="binding site" evidence="9">
    <location>
        <position position="109"/>
    </location>
    <ligand>
        <name>Zn(2+)</name>
        <dbReference type="ChEBI" id="CHEBI:29105"/>
    </ligand>
</feature>
<dbReference type="EMBL" id="JABXXQ010000119">
    <property type="protein sequence ID" value="NVN30223.1"/>
    <property type="molecule type" value="Genomic_DNA"/>
</dbReference>
<dbReference type="InterPro" id="IPR045066">
    <property type="entry name" value="Beta_CA_cladeB"/>
</dbReference>